<reference evidence="6" key="1">
    <citation type="submission" date="2023-07" db="EMBL/GenBank/DDBJ databases">
        <title>The genome sequence of Rhodocytophaga aerolata KACC 12507.</title>
        <authorList>
            <person name="Zhang X."/>
        </authorList>
    </citation>
    <scope>NUCLEOTIDE SEQUENCE</scope>
    <source>
        <strain evidence="6">KACC 12507</strain>
    </source>
</reference>
<dbReference type="SUPFAM" id="SSF46626">
    <property type="entry name" value="Cytochrome c"/>
    <property type="match status" value="1"/>
</dbReference>
<evidence type="ECO:0000256" key="2">
    <source>
        <dbReference type="ARBA" id="ARBA00022723"/>
    </source>
</evidence>
<keyword evidence="7" id="KW-1185">Reference proteome</keyword>
<accession>A0ABT8R379</accession>
<dbReference type="Gene3D" id="2.120.10.30">
    <property type="entry name" value="TolB, C-terminal domain"/>
    <property type="match status" value="1"/>
</dbReference>
<name>A0ABT8R379_9BACT</name>
<keyword evidence="2 4" id="KW-0479">Metal-binding</keyword>
<evidence type="ECO:0000259" key="5">
    <source>
        <dbReference type="PROSITE" id="PS51007"/>
    </source>
</evidence>
<dbReference type="RefSeq" id="WP_302037368.1">
    <property type="nucleotide sequence ID" value="NZ_JAUKPO010000004.1"/>
</dbReference>
<evidence type="ECO:0000313" key="7">
    <source>
        <dbReference type="Proteomes" id="UP001168528"/>
    </source>
</evidence>
<dbReference type="InterPro" id="IPR011042">
    <property type="entry name" value="6-blade_b-propeller_TolB-like"/>
</dbReference>
<sequence length="602" mass="66463">MRLVYILLKKHSTLCFVTLLFLFGSYACVTRKTTSTQASPLSAGQAAQASATDSPQDNFYSTNDQIIARGQQLFETNCTACHSFRQKGIGPNLANVTTEVSADWLTKFIKNAPQVIASGDSRAVKLLEEYKQYMPAFPTLSEADLQAIASYIHKNQYQATEGAENEVAGLADPIPAKIAKSGLQLVLEEVTTAPPTADKVPLARINKMLVLPGKTNRLFIQDLRGILYEMKGKSLHACMDLNKEVPGFIHTPGLATGFGSYAFHPEFYKNGLLYTTHSEKAHAAPADFAYADSIRVFLQWVVMEWKITDPAAATFSGKTRELFRVNMESNIHGMQDITFNPQAKPGSPDYGMLYIGIGDGGSSEHGFPFICNSNKTIWSSVLRIDPQGKNSTNGRYGIPAYNPYANDNDPETLGEVFCRGFRNPNRIIWTPDGKMLITDIGHANAEEINIGKPGADYGWPEREGTFVINPRAKMDRVFVLPVNNEAIEYTYPVAQYDHDEGKAISAGYVYPGKAIPQLTGKYIFGDIVNGRVFYVENKELTLGKQAPVQEMDILVDGKLTNFQDLSGSKKTDLRFGVGMNNDMYLFTKADGKIYKITGCKTN</sequence>
<gene>
    <name evidence="6" type="ORF">Q0590_09915</name>
</gene>
<dbReference type="PROSITE" id="PS51257">
    <property type="entry name" value="PROKAR_LIPOPROTEIN"/>
    <property type="match status" value="1"/>
</dbReference>
<evidence type="ECO:0000256" key="4">
    <source>
        <dbReference type="PROSITE-ProRule" id="PRU00433"/>
    </source>
</evidence>
<dbReference type="Pfam" id="PF07995">
    <property type="entry name" value="GSDH"/>
    <property type="match status" value="1"/>
</dbReference>
<feature type="domain" description="Cytochrome c" evidence="5">
    <location>
        <begin position="65"/>
        <end position="156"/>
    </location>
</feature>
<dbReference type="PROSITE" id="PS51007">
    <property type="entry name" value="CYTC"/>
    <property type="match status" value="1"/>
</dbReference>
<comment type="caution">
    <text evidence="6">The sequence shown here is derived from an EMBL/GenBank/DDBJ whole genome shotgun (WGS) entry which is preliminary data.</text>
</comment>
<evidence type="ECO:0000256" key="1">
    <source>
        <dbReference type="ARBA" id="ARBA00022617"/>
    </source>
</evidence>
<dbReference type="Pfam" id="PF00034">
    <property type="entry name" value="Cytochrom_C"/>
    <property type="match status" value="1"/>
</dbReference>
<keyword evidence="1 4" id="KW-0349">Heme</keyword>
<dbReference type="Gene3D" id="1.10.760.10">
    <property type="entry name" value="Cytochrome c-like domain"/>
    <property type="match status" value="1"/>
</dbReference>
<dbReference type="PANTHER" id="PTHR19328">
    <property type="entry name" value="HEDGEHOG-INTERACTING PROTEIN"/>
    <property type="match status" value="1"/>
</dbReference>
<evidence type="ECO:0000313" key="6">
    <source>
        <dbReference type="EMBL" id="MDO1446566.1"/>
    </source>
</evidence>
<evidence type="ECO:0000256" key="3">
    <source>
        <dbReference type="ARBA" id="ARBA00023004"/>
    </source>
</evidence>
<dbReference type="InterPro" id="IPR036909">
    <property type="entry name" value="Cyt_c-like_dom_sf"/>
</dbReference>
<dbReference type="InterPro" id="IPR011041">
    <property type="entry name" value="Quinoprot_gluc/sorb_DH_b-prop"/>
</dbReference>
<protein>
    <submittedName>
        <fullName evidence="6">PQQ-dependent sugar dehydrogenase</fullName>
    </submittedName>
</protein>
<organism evidence="6 7">
    <name type="scientific">Rhodocytophaga aerolata</name>
    <dbReference type="NCBI Taxonomy" id="455078"/>
    <lineage>
        <taxon>Bacteria</taxon>
        <taxon>Pseudomonadati</taxon>
        <taxon>Bacteroidota</taxon>
        <taxon>Cytophagia</taxon>
        <taxon>Cytophagales</taxon>
        <taxon>Rhodocytophagaceae</taxon>
        <taxon>Rhodocytophaga</taxon>
    </lineage>
</organism>
<keyword evidence="3 4" id="KW-0408">Iron</keyword>
<dbReference type="Proteomes" id="UP001168528">
    <property type="component" value="Unassembled WGS sequence"/>
</dbReference>
<proteinExistence type="predicted"/>
<dbReference type="PANTHER" id="PTHR19328:SF75">
    <property type="entry name" value="ALDOSE SUGAR DEHYDROGENASE YLII"/>
    <property type="match status" value="1"/>
</dbReference>
<dbReference type="SUPFAM" id="SSF50952">
    <property type="entry name" value="Soluble quinoprotein glucose dehydrogenase"/>
    <property type="match status" value="1"/>
</dbReference>
<dbReference type="EMBL" id="JAUKPO010000004">
    <property type="protein sequence ID" value="MDO1446566.1"/>
    <property type="molecule type" value="Genomic_DNA"/>
</dbReference>
<dbReference type="InterPro" id="IPR012938">
    <property type="entry name" value="Glc/Sorbosone_DH"/>
</dbReference>
<dbReference type="InterPro" id="IPR009056">
    <property type="entry name" value="Cyt_c-like_dom"/>
</dbReference>